<feature type="disulfide bond" evidence="15">
    <location>
        <begin position="156"/>
        <end position="165"/>
    </location>
</feature>
<dbReference type="Pfam" id="PF00008">
    <property type="entry name" value="EGF"/>
    <property type="match status" value="10"/>
</dbReference>
<dbReference type="Pfam" id="PF12661">
    <property type="entry name" value="hEGF"/>
    <property type="match status" value="1"/>
</dbReference>
<feature type="domain" description="Laminin G" evidence="17">
    <location>
        <begin position="934"/>
        <end position="1122"/>
    </location>
</feature>
<keyword evidence="5 16" id="KW-0812">Transmembrane</keyword>
<keyword evidence="7" id="KW-0677">Repeat</keyword>
<reference evidence="19" key="1">
    <citation type="submission" date="2025-08" db="UniProtKB">
        <authorList>
            <consortium name="Ensembl"/>
        </authorList>
    </citation>
    <scope>IDENTIFICATION</scope>
</reference>
<evidence type="ECO:0000313" key="20">
    <source>
        <dbReference type="Proteomes" id="UP000264820"/>
    </source>
</evidence>
<accession>A0A3Q2XZX6</accession>
<dbReference type="Gene3D" id="2.10.25.10">
    <property type="entry name" value="Laminin"/>
    <property type="match status" value="15"/>
</dbReference>
<dbReference type="GO" id="GO:0007163">
    <property type="term" value="P:establishment or maintenance of cell polarity"/>
    <property type="evidence" value="ECO:0007669"/>
    <property type="project" value="UniProtKB-ARBA"/>
</dbReference>
<dbReference type="SUPFAM" id="SSF57184">
    <property type="entry name" value="Growth factor receptor domain"/>
    <property type="match status" value="1"/>
</dbReference>
<dbReference type="GeneTree" id="ENSGT00940000155152"/>
<feature type="disulfide bond" evidence="15">
    <location>
        <begin position="194"/>
        <end position="203"/>
    </location>
</feature>
<proteinExistence type="inferred from homology"/>
<dbReference type="GO" id="GO:0048731">
    <property type="term" value="P:system development"/>
    <property type="evidence" value="ECO:0007669"/>
    <property type="project" value="UniProtKB-ARBA"/>
</dbReference>
<feature type="domain" description="EGF-like" evidence="18">
    <location>
        <begin position="244"/>
        <end position="281"/>
    </location>
</feature>
<dbReference type="Ensembl" id="ENSHCOT00000004386.1">
    <property type="protein sequence ID" value="ENSHCOP00000006016.1"/>
    <property type="gene ID" value="ENSHCOG00000000579.1"/>
</dbReference>
<dbReference type="PROSITE" id="PS50026">
    <property type="entry name" value="EGF_3"/>
    <property type="match status" value="15"/>
</dbReference>
<keyword evidence="4 15" id="KW-0245">EGF-like domain</keyword>
<evidence type="ECO:0000259" key="17">
    <source>
        <dbReference type="PROSITE" id="PS50025"/>
    </source>
</evidence>
<evidence type="ECO:0000256" key="6">
    <source>
        <dbReference type="ARBA" id="ARBA00022729"/>
    </source>
</evidence>
<keyword evidence="9 16" id="KW-1133">Transmembrane helix</keyword>
<dbReference type="STRING" id="109280.ENSHCOP00000006016"/>
<evidence type="ECO:0000256" key="5">
    <source>
        <dbReference type="ARBA" id="ARBA00022692"/>
    </source>
</evidence>
<feature type="domain" description="EGF-like" evidence="18">
    <location>
        <begin position="871"/>
        <end position="907"/>
    </location>
</feature>
<dbReference type="FunFam" id="2.10.25.10:FF:000006">
    <property type="entry name" value="Versican core protein-like isoform 1"/>
    <property type="match status" value="3"/>
</dbReference>
<dbReference type="PROSITE" id="PS00022">
    <property type="entry name" value="EGF_1"/>
    <property type="match status" value="13"/>
</dbReference>
<dbReference type="InterPro" id="IPR000152">
    <property type="entry name" value="EGF-type_Asp/Asn_hydroxyl_site"/>
</dbReference>
<feature type="domain" description="EGF-like" evidence="18">
    <location>
        <begin position="1124"/>
        <end position="1160"/>
    </location>
</feature>
<comment type="similarity">
    <text evidence="14">Belongs to the Crumbs protein family.</text>
</comment>
<dbReference type="InterPro" id="IPR013032">
    <property type="entry name" value="EGF-like_CS"/>
</dbReference>
<feature type="disulfide bond" evidence="15">
    <location>
        <begin position="232"/>
        <end position="241"/>
    </location>
</feature>
<dbReference type="FunFam" id="2.10.25.10:FF:000348">
    <property type="entry name" value="Crumbs 1, cell polarity complex component"/>
    <property type="match status" value="1"/>
</dbReference>
<feature type="domain" description="Laminin G" evidence="17">
    <location>
        <begin position="694"/>
        <end position="869"/>
    </location>
</feature>
<dbReference type="SUPFAM" id="SSF49899">
    <property type="entry name" value="Concanavalin A-like lectins/glucanases"/>
    <property type="match status" value="3"/>
</dbReference>
<feature type="domain" description="EGF-like" evidence="18">
    <location>
        <begin position="168"/>
        <end position="204"/>
    </location>
</feature>
<feature type="domain" description="EGF-like" evidence="18">
    <location>
        <begin position="655"/>
        <end position="691"/>
    </location>
</feature>
<feature type="domain" description="EGF-like" evidence="18">
    <location>
        <begin position="283"/>
        <end position="319"/>
    </location>
</feature>
<dbReference type="InterPro" id="IPR001881">
    <property type="entry name" value="EGF-like_Ca-bd_dom"/>
</dbReference>
<keyword evidence="13" id="KW-0966">Cell projection</keyword>
<dbReference type="CDD" id="cd00054">
    <property type="entry name" value="EGF_CA"/>
    <property type="match status" value="12"/>
</dbReference>
<sequence>MCGVQSRSVQKCGGYYKNFFFQLSIGFSHITQYAVGTLGTVLFYLYTTFYKHRVEVNWPKSSSSALCNRSVVVCHQYAFLANSSFISFSCSQGPLLLSPSLKNRKKLSRTKMFQKVHVFIGATPLGHPPGVDLCSPNPCQNRALCQSRVDGYACFCVPGFQGAHCQIDVNECVSQPCMNGGTCVDRVGRYSCLCATGFTGATCEVSIDECQLQPCLNGGSCHSNTGGFICTCPPSFQGHRCEINIDECHDKPCQNGALCIDEENGYSCDCSQTAFTGRRCEGLRQQCHSQPCFNSATCMESQDHYTCQCLPGFEGTLCEIDINECGSNPCLNGGRCIERSWHVLFGIEPLLPERYDPRHAAGYICSCPPGTTGSLCQELIDHCDPSPCLNGGRCENHDGGYMCHCSKQRSKPHLYGGANCDVRLVGCDGHECQNQGSCNPFLLDETHGYTCSCSPGYTGPLCKTPTTFSFERSGYLLLQSPFVDAEISCNITLSFKTALPRAILFQRSIRALLLSLELQGGQLHLTLRRQAVAGLQVQSRIGALELSHTVTDGEWHSVEAVLTNRVLSLRLLNDAVAKCERQLCYKVAPVPNNLDGLVSPPQNTFIGGVRKDSSEDSSLPPFIGCMRDVLVDWQLIVPEEWLSDSAVNVSPGCSHRDRCLDVPCQNNGLCVNLWQSYQCLCPRPYEGQDCEEEYVTARFGSEDSLSFAAFNVTDDLGQGLSMSLFLRTRRTGGLLLAVGNSSMQYLRVWLEHGVVTTQLGNVKSLRGESAVNDGEVHFVNVEVVKGQMTLHVDAHKQAEVEARADGVQAGDIVYVGGLLKGDSTAAWGGPFKGCIQDLRINDRRLQFFGLDTSVTTFPLQLMENVTAGCSGDNICSRNPCLNGGMCYNLWDDFTCTCPPSTGGRHCEDVRWCELSPCPADAECKILNQGYECYSNATFLNDSTVLVYRGNGHILRNLTNLSVNLRTRKRSAAILHAEKGPAFVTLSVQDGFLFMELQNERGESTISLNSMRPVSDGEWHNVHLFMTAPWANMSQWTLVLDDEVDEAVTSIGQGGNLDFLRKGVDIFLGGLAPDVGWSLAGCLGTVEMGGIALPYFSSSQVNLPRLQEEKFIQTSLNPPLVGCSGASVCTPDPCLNGGECQDLFNSYNCSCAEGWAGRHCGFFIDTCASGPCLHGNCSIKGLSYECSCELGYTGVDCEEEVDICENHLCAHGGTCLHGPDSYACLCAENFTGPLCKRPKLPVSVCGDDLKNYTCFNGGNCTERELSCDCPPGFAGHRCEQEVDECKSNPCLNGGYCRNLINKFLCVCDMSYAGDICVTSDLLLAISLVSVVLLLVLILTSAGLVVALNRRATHGTYSPSRQEKDGSRLEMWSITQPAPMERLI</sequence>
<dbReference type="FunFam" id="2.10.25.10:FF:000123">
    <property type="entry name" value="Crumbs homolog 1 (Drosophila)"/>
    <property type="match status" value="1"/>
</dbReference>
<dbReference type="InterPro" id="IPR000742">
    <property type="entry name" value="EGF"/>
</dbReference>
<feature type="disulfide bond" evidence="15">
    <location>
        <begin position="1187"/>
        <end position="1196"/>
    </location>
</feature>
<evidence type="ECO:0000256" key="8">
    <source>
        <dbReference type="ARBA" id="ARBA00022837"/>
    </source>
</evidence>
<dbReference type="GO" id="GO:0030855">
    <property type="term" value="P:epithelial cell differentiation"/>
    <property type="evidence" value="ECO:0007669"/>
    <property type="project" value="UniProtKB-ARBA"/>
</dbReference>
<keyword evidence="11 15" id="KW-1015">Disulfide bond</keyword>
<dbReference type="PROSITE" id="PS00010">
    <property type="entry name" value="ASX_HYDROXYL"/>
    <property type="match status" value="7"/>
</dbReference>
<protein>
    <submittedName>
        <fullName evidence="19">Crumbs cell polarity complex component 1</fullName>
    </submittedName>
</protein>
<dbReference type="FunFam" id="2.10.25.10:FF:000039">
    <property type="entry name" value="Crumbs cell polarity complex component 1"/>
    <property type="match status" value="1"/>
</dbReference>
<evidence type="ECO:0000256" key="9">
    <source>
        <dbReference type="ARBA" id="ARBA00022989"/>
    </source>
</evidence>
<dbReference type="SMART" id="SM00179">
    <property type="entry name" value="EGF_CA"/>
    <property type="match status" value="14"/>
</dbReference>
<dbReference type="PRINTS" id="PR00010">
    <property type="entry name" value="EGFBLOOD"/>
</dbReference>
<dbReference type="SUPFAM" id="SSF57196">
    <property type="entry name" value="EGF/Laminin"/>
    <property type="match status" value="11"/>
</dbReference>
<feature type="domain" description="EGF-like" evidence="18">
    <location>
        <begin position="1280"/>
        <end position="1316"/>
    </location>
</feature>
<dbReference type="InterPro" id="IPR009030">
    <property type="entry name" value="Growth_fac_rcpt_cys_sf"/>
</dbReference>
<reference evidence="19" key="2">
    <citation type="submission" date="2025-09" db="UniProtKB">
        <authorList>
            <consortium name="Ensembl"/>
        </authorList>
    </citation>
    <scope>IDENTIFICATION</scope>
</reference>
<dbReference type="FunFam" id="2.10.25.10:FF:000327">
    <property type="entry name" value="neurogenic locus notch homolog protein 4"/>
    <property type="match status" value="1"/>
</dbReference>
<dbReference type="PROSITE" id="PS01187">
    <property type="entry name" value="EGF_CA"/>
    <property type="match status" value="3"/>
</dbReference>
<dbReference type="CDD" id="cd00110">
    <property type="entry name" value="LamG"/>
    <property type="match status" value="3"/>
</dbReference>
<evidence type="ECO:0000256" key="1">
    <source>
        <dbReference type="ARBA" id="ARBA00004247"/>
    </source>
</evidence>
<feature type="disulfide bond" evidence="15">
    <location>
        <begin position="681"/>
        <end position="690"/>
    </location>
</feature>
<feature type="domain" description="EGF-like" evidence="18">
    <location>
        <begin position="321"/>
        <end position="377"/>
    </location>
</feature>
<dbReference type="GO" id="GO:0009653">
    <property type="term" value="P:anatomical structure morphogenesis"/>
    <property type="evidence" value="ECO:0007669"/>
    <property type="project" value="UniProtKB-ARBA"/>
</dbReference>
<dbReference type="PROSITE" id="PS50025">
    <property type="entry name" value="LAM_G_DOMAIN"/>
    <property type="match status" value="3"/>
</dbReference>
<dbReference type="GO" id="GO:0032991">
    <property type="term" value="C:protein-containing complex"/>
    <property type="evidence" value="ECO:0007669"/>
    <property type="project" value="UniProtKB-ARBA"/>
</dbReference>
<dbReference type="FunFam" id="2.10.25.10:FF:000109">
    <property type="entry name" value="Notch homolog 4, [Drosophila]"/>
    <property type="match status" value="1"/>
</dbReference>
<dbReference type="GO" id="GO:0016324">
    <property type="term" value="C:apical plasma membrane"/>
    <property type="evidence" value="ECO:0007669"/>
    <property type="project" value="UniProtKB-SubCell"/>
</dbReference>
<keyword evidence="8" id="KW-0106">Calcium</keyword>
<feature type="disulfide bond" evidence="15">
    <location>
        <begin position="1225"/>
        <end position="1234"/>
    </location>
</feature>
<comment type="caution">
    <text evidence="15">Lacks conserved residue(s) required for the propagation of feature annotation.</text>
</comment>
<dbReference type="InterPro" id="IPR013320">
    <property type="entry name" value="ConA-like_dom_sf"/>
</dbReference>
<feature type="domain" description="Laminin G" evidence="17">
    <location>
        <begin position="465"/>
        <end position="653"/>
    </location>
</feature>
<dbReference type="FunFam" id="2.10.25.10:FF:000391">
    <property type="entry name" value="Weary, isoform C"/>
    <property type="match status" value="1"/>
</dbReference>
<feature type="domain" description="EGF-like" evidence="18">
    <location>
        <begin position="206"/>
        <end position="242"/>
    </location>
</feature>
<keyword evidence="12" id="KW-0325">Glycoprotein</keyword>
<dbReference type="PROSITE" id="PS01186">
    <property type="entry name" value="EGF_2"/>
    <property type="match status" value="8"/>
</dbReference>
<evidence type="ECO:0000256" key="16">
    <source>
        <dbReference type="SAM" id="Phobius"/>
    </source>
</evidence>
<comment type="subcellular location">
    <subcellularLocation>
        <location evidence="1">Apical cell membrane</location>
        <topology evidence="1">Single-pass type I membrane protein</topology>
    </subcellularLocation>
    <subcellularLocation>
        <location evidence="2">Cell projection</location>
    </subcellularLocation>
</comment>
<dbReference type="FunFam" id="2.10.25.10:FF:000208">
    <property type="entry name" value="Crumbs 2, cell polarity complex component"/>
    <property type="match status" value="1"/>
</dbReference>
<feature type="disulfide bond" evidence="15">
    <location>
        <begin position="453"/>
        <end position="462"/>
    </location>
</feature>
<dbReference type="Pfam" id="PF02210">
    <property type="entry name" value="Laminin_G_2"/>
    <property type="match status" value="3"/>
</dbReference>
<name>A0A3Q2XZX6_HIPCM</name>
<evidence type="ECO:0000256" key="13">
    <source>
        <dbReference type="ARBA" id="ARBA00023273"/>
    </source>
</evidence>
<evidence type="ECO:0000256" key="4">
    <source>
        <dbReference type="ARBA" id="ARBA00022536"/>
    </source>
</evidence>
<feature type="disulfide bond" evidence="15">
    <location>
        <begin position="1306"/>
        <end position="1315"/>
    </location>
</feature>
<dbReference type="InterPro" id="IPR051022">
    <property type="entry name" value="Notch_Cell-Fate_Det"/>
</dbReference>
<evidence type="ECO:0000256" key="10">
    <source>
        <dbReference type="ARBA" id="ARBA00023136"/>
    </source>
</evidence>
<feature type="disulfide bond" evidence="15">
    <location>
        <begin position="1268"/>
        <end position="1277"/>
    </location>
</feature>
<feature type="disulfide bond" evidence="15">
    <location>
        <begin position="1166"/>
        <end position="1176"/>
    </location>
</feature>
<dbReference type="InterPro" id="IPR001791">
    <property type="entry name" value="Laminin_G"/>
</dbReference>
<feature type="disulfide bond" evidence="15">
    <location>
        <begin position="309"/>
        <end position="318"/>
    </location>
</feature>
<feature type="domain" description="EGF-like" evidence="18">
    <location>
        <begin position="130"/>
        <end position="166"/>
    </location>
</feature>
<organism evidence="19 20">
    <name type="scientific">Hippocampus comes</name>
    <name type="common">Tiger tail seahorse</name>
    <dbReference type="NCBI Taxonomy" id="109280"/>
    <lineage>
        <taxon>Eukaryota</taxon>
        <taxon>Metazoa</taxon>
        <taxon>Chordata</taxon>
        <taxon>Craniata</taxon>
        <taxon>Vertebrata</taxon>
        <taxon>Euteleostomi</taxon>
        <taxon>Actinopterygii</taxon>
        <taxon>Neopterygii</taxon>
        <taxon>Teleostei</taxon>
        <taxon>Neoteleostei</taxon>
        <taxon>Acanthomorphata</taxon>
        <taxon>Syngnathiaria</taxon>
        <taxon>Syngnathiformes</taxon>
        <taxon>Syngnathoidei</taxon>
        <taxon>Syngnathidae</taxon>
        <taxon>Hippocampus</taxon>
    </lineage>
</organism>
<dbReference type="InterPro" id="IPR018097">
    <property type="entry name" value="EGF_Ca-bd_CS"/>
</dbReference>
<evidence type="ECO:0000256" key="12">
    <source>
        <dbReference type="ARBA" id="ARBA00023180"/>
    </source>
</evidence>
<feature type="transmembrane region" description="Helical" evidence="16">
    <location>
        <begin position="1320"/>
        <end position="1346"/>
    </location>
</feature>
<feature type="disulfide bond" evidence="15">
    <location>
        <begin position="367"/>
        <end position="376"/>
    </location>
</feature>
<dbReference type="GO" id="GO:0005911">
    <property type="term" value="C:cell-cell junction"/>
    <property type="evidence" value="ECO:0007669"/>
    <property type="project" value="UniProtKB-ARBA"/>
</dbReference>
<feature type="disulfide bond" evidence="15">
    <location>
        <begin position="897"/>
        <end position="906"/>
    </location>
</feature>
<dbReference type="Gene3D" id="2.60.120.200">
    <property type="match status" value="3"/>
</dbReference>
<dbReference type="FunFam" id="2.60.120.200:FF:000055">
    <property type="entry name" value="Crumbs cell polarity complex component 1"/>
    <property type="match status" value="1"/>
</dbReference>
<feature type="domain" description="EGF-like" evidence="18">
    <location>
        <begin position="423"/>
        <end position="463"/>
    </location>
</feature>
<dbReference type="FunFam" id="2.10.25.10:FF:000066">
    <property type="entry name" value="FAT atypical cadherin 4"/>
    <property type="match status" value="2"/>
</dbReference>
<evidence type="ECO:0000259" key="18">
    <source>
        <dbReference type="PROSITE" id="PS50026"/>
    </source>
</evidence>
<keyword evidence="6" id="KW-0732">Signal</keyword>
<dbReference type="SMART" id="SM00181">
    <property type="entry name" value="EGF"/>
    <property type="match status" value="15"/>
</dbReference>
<evidence type="ECO:0000313" key="19">
    <source>
        <dbReference type="Ensembl" id="ENSHCOP00000006016.1"/>
    </source>
</evidence>
<evidence type="ECO:0000256" key="11">
    <source>
        <dbReference type="ARBA" id="ARBA00023157"/>
    </source>
</evidence>
<evidence type="ECO:0000256" key="14">
    <source>
        <dbReference type="ARBA" id="ARBA00060989"/>
    </source>
</evidence>
<evidence type="ECO:0000256" key="3">
    <source>
        <dbReference type="ARBA" id="ARBA00022475"/>
    </source>
</evidence>
<dbReference type="FunFam" id="2.60.120.200:FF:000081">
    <property type="entry name" value="Crumbs 1, cell polarity complex component"/>
    <property type="match status" value="1"/>
</dbReference>
<dbReference type="GO" id="GO:0042995">
    <property type="term" value="C:cell projection"/>
    <property type="evidence" value="ECO:0007669"/>
    <property type="project" value="UniProtKB-SubCell"/>
</dbReference>
<evidence type="ECO:0000256" key="2">
    <source>
        <dbReference type="ARBA" id="ARBA00004316"/>
    </source>
</evidence>
<keyword evidence="10 16" id="KW-0472">Membrane</keyword>
<dbReference type="GO" id="GO:0005509">
    <property type="term" value="F:calcium ion binding"/>
    <property type="evidence" value="ECO:0007669"/>
    <property type="project" value="InterPro"/>
</dbReference>
<dbReference type="SMART" id="SM00282">
    <property type="entry name" value="LamG"/>
    <property type="match status" value="3"/>
</dbReference>
<feature type="domain" description="EGF-like" evidence="18">
    <location>
        <begin position="1162"/>
        <end position="1197"/>
    </location>
</feature>
<feature type="domain" description="EGF-like" evidence="18">
    <location>
        <begin position="379"/>
        <end position="421"/>
    </location>
</feature>
<dbReference type="GO" id="GO:0023052">
    <property type="term" value="P:signaling"/>
    <property type="evidence" value="ECO:0007669"/>
    <property type="project" value="UniProtKB-ARBA"/>
</dbReference>
<dbReference type="GO" id="GO:0007154">
    <property type="term" value="P:cell communication"/>
    <property type="evidence" value="ECO:0007669"/>
    <property type="project" value="UniProtKB-ARBA"/>
</dbReference>
<feature type="domain" description="EGF-like" evidence="18">
    <location>
        <begin position="1240"/>
        <end position="1278"/>
    </location>
</feature>
<dbReference type="PANTHER" id="PTHR24049:SF22">
    <property type="entry name" value="DROSOPHILA CRUMBS HOMOLOG"/>
    <property type="match status" value="1"/>
</dbReference>
<feature type="disulfide bond" evidence="15">
    <location>
        <begin position="1150"/>
        <end position="1159"/>
    </location>
</feature>
<keyword evidence="3" id="KW-1003">Cell membrane</keyword>
<dbReference type="PANTHER" id="PTHR24049">
    <property type="entry name" value="CRUMBS FAMILY MEMBER"/>
    <property type="match status" value="1"/>
</dbReference>
<keyword evidence="20" id="KW-1185">Reference proteome</keyword>
<feature type="domain" description="EGF-like" evidence="18">
    <location>
        <begin position="1199"/>
        <end position="1235"/>
    </location>
</feature>
<dbReference type="Proteomes" id="UP000264820">
    <property type="component" value="Unplaced"/>
</dbReference>
<dbReference type="FunFam" id="2.60.120.200:FF:000252">
    <property type="entry name" value="Crumbs 1, cell polarity complex component"/>
    <property type="match status" value="1"/>
</dbReference>
<evidence type="ECO:0000256" key="7">
    <source>
        <dbReference type="ARBA" id="ARBA00022737"/>
    </source>
</evidence>
<evidence type="ECO:0000256" key="15">
    <source>
        <dbReference type="PROSITE-ProRule" id="PRU00076"/>
    </source>
</evidence>